<dbReference type="Gene3D" id="3.30.460.10">
    <property type="entry name" value="Beta Polymerase, domain 2"/>
    <property type="match status" value="1"/>
</dbReference>
<dbReference type="Proteomes" id="UP000561045">
    <property type="component" value="Unassembled WGS sequence"/>
</dbReference>
<evidence type="ECO:0000256" key="1">
    <source>
        <dbReference type="ARBA" id="ARBA00001946"/>
    </source>
</evidence>
<feature type="domain" description="tRNA nucleotidyltransferase/poly(A) polymerase RNA and SrmB- binding" evidence="13">
    <location>
        <begin position="147"/>
        <end position="209"/>
    </location>
</feature>
<dbReference type="GO" id="GO:0000287">
    <property type="term" value="F:magnesium ion binding"/>
    <property type="evidence" value="ECO:0007669"/>
    <property type="project" value="UniProtKB-UniRule"/>
</dbReference>
<dbReference type="PANTHER" id="PTHR47545">
    <property type="entry name" value="MULTIFUNCTIONAL CCA PROTEIN"/>
    <property type="match status" value="1"/>
</dbReference>
<keyword evidence="9 11" id="KW-0460">Magnesium</keyword>
<evidence type="ECO:0000256" key="4">
    <source>
        <dbReference type="ARBA" id="ARBA00022695"/>
    </source>
</evidence>
<sequence>MKSYVVGGAVRDALLGLPVVDRDWVVVGATPDEMIAKGYRAVGRDFPVFLHPHTQEEYALARTERKTAPGYHGFAFHAAPEVTLEEDLLRRDLTINAIARDADGSLIDPYGGQRDLAAKVLRHVSAAFAEDPVRILRLARFAARFPDFSVAPETMALMRDMVTSGEVDHLVAERVWQEIARGLLAAKPSRMLDVLAGCGAMTRIAPALAQTWAQHGGLIARRLDTAGELGLTGRFALLAAALDSVASLEALCIDLRVPTECRELAELLWGEQQVFEKTASLDAATLIALFDRCDAWRRPHRFADLLACAAHLVPGVALDRIQAGLSRARAVDAGAIARQCAEKNEIPRRVREARVEAVAKGLA</sequence>
<gene>
    <name evidence="11" type="primary">cca</name>
    <name evidence="14" type="ORF">GGR36_002700</name>
</gene>
<feature type="binding site" evidence="11">
    <location>
        <position position="137"/>
    </location>
    <ligand>
        <name>CTP</name>
        <dbReference type="ChEBI" id="CHEBI:37563"/>
    </ligand>
</feature>
<dbReference type="EC" id="2.7.7.72" evidence="11"/>
<dbReference type="PIRSF" id="PIRSF000813">
    <property type="entry name" value="CCA_bact"/>
    <property type="match status" value="1"/>
</dbReference>
<accession>A0A840BLM0</accession>
<keyword evidence="5 11" id="KW-0479">Metal-binding</keyword>
<dbReference type="GO" id="GO:0000049">
    <property type="term" value="F:tRNA binding"/>
    <property type="evidence" value="ECO:0007669"/>
    <property type="project" value="UniProtKB-UniRule"/>
</dbReference>
<feature type="domain" description="Poly A polymerase head" evidence="12">
    <location>
        <begin position="4"/>
        <end position="122"/>
    </location>
</feature>
<dbReference type="CDD" id="cd05398">
    <property type="entry name" value="NT_ClassII-CCAase"/>
    <property type="match status" value="1"/>
</dbReference>
<feature type="binding site" evidence="11">
    <location>
        <position position="137"/>
    </location>
    <ligand>
        <name>ATP</name>
        <dbReference type="ChEBI" id="CHEBI:30616"/>
    </ligand>
</feature>
<keyword evidence="4 11" id="KW-0548">Nucleotidyltransferase</keyword>
<comment type="catalytic activity">
    <reaction evidence="11">
        <text>a tRNA precursor + 2 CTP + ATP = a tRNA with a 3' CCA end + 3 diphosphate</text>
        <dbReference type="Rhea" id="RHEA:14433"/>
        <dbReference type="Rhea" id="RHEA-COMP:10465"/>
        <dbReference type="Rhea" id="RHEA-COMP:10468"/>
        <dbReference type="ChEBI" id="CHEBI:30616"/>
        <dbReference type="ChEBI" id="CHEBI:33019"/>
        <dbReference type="ChEBI" id="CHEBI:37563"/>
        <dbReference type="ChEBI" id="CHEBI:74896"/>
        <dbReference type="ChEBI" id="CHEBI:83071"/>
        <dbReference type="EC" id="2.7.7.72"/>
    </reaction>
</comment>
<dbReference type="Pfam" id="PF01743">
    <property type="entry name" value="PolyA_pol"/>
    <property type="match status" value="1"/>
</dbReference>
<dbReference type="PANTHER" id="PTHR47545:SF1">
    <property type="entry name" value="MULTIFUNCTIONAL CCA PROTEIN"/>
    <property type="match status" value="1"/>
</dbReference>
<keyword evidence="7 11" id="KW-0692">RNA repair</keyword>
<evidence type="ECO:0000259" key="12">
    <source>
        <dbReference type="Pfam" id="PF01743"/>
    </source>
</evidence>
<keyword evidence="3 11" id="KW-0819">tRNA processing</keyword>
<dbReference type="InterPro" id="IPR043519">
    <property type="entry name" value="NT_sf"/>
</dbReference>
<dbReference type="EMBL" id="JACIET010000002">
    <property type="protein sequence ID" value="MBB4013354.1"/>
    <property type="molecule type" value="Genomic_DNA"/>
</dbReference>
<organism evidence="14 15">
    <name type="scientific">Niveibacterium umoris</name>
    <dbReference type="NCBI Taxonomy" id="1193620"/>
    <lineage>
        <taxon>Bacteria</taxon>
        <taxon>Pseudomonadati</taxon>
        <taxon>Pseudomonadota</taxon>
        <taxon>Betaproteobacteria</taxon>
        <taxon>Rhodocyclales</taxon>
        <taxon>Rhodocyclaceae</taxon>
        <taxon>Niveibacterium</taxon>
    </lineage>
</organism>
<dbReference type="Gene3D" id="1.10.3090.10">
    <property type="entry name" value="cca-adding enzyme, domain 2"/>
    <property type="match status" value="1"/>
</dbReference>
<comment type="miscellaneous">
    <text evidence="11">A single active site specifically recognizes both ATP and CTP and is responsible for their addition.</text>
</comment>
<dbReference type="InterPro" id="IPR012006">
    <property type="entry name" value="CCA_bact"/>
</dbReference>
<evidence type="ECO:0000259" key="13">
    <source>
        <dbReference type="Pfam" id="PF12627"/>
    </source>
</evidence>
<dbReference type="InterPro" id="IPR050124">
    <property type="entry name" value="tRNA_CCA-adding_enzyme"/>
</dbReference>
<dbReference type="SUPFAM" id="SSF81891">
    <property type="entry name" value="Poly A polymerase C-terminal region-like"/>
    <property type="match status" value="1"/>
</dbReference>
<feature type="binding site" evidence="11">
    <location>
        <position position="11"/>
    </location>
    <ligand>
        <name>ATP</name>
        <dbReference type="ChEBI" id="CHEBI:30616"/>
    </ligand>
</feature>
<feature type="binding site" evidence="11">
    <location>
        <position position="8"/>
    </location>
    <ligand>
        <name>CTP</name>
        <dbReference type="ChEBI" id="CHEBI:37563"/>
    </ligand>
</feature>
<comment type="catalytic activity">
    <reaction evidence="11">
        <text>a tRNA with a 3' CCA end + 2 CTP + ATP = a tRNA with a 3' CCACCA end + 3 diphosphate</text>
        <dbReference type="Rhea" id="RHEA:76235"/>
        <dbReference type="Rhea" id="RHEA-COMP:10468"/>
        <dbReference type="Rhea" id="RHEA-COMP:18655"/>
        <dbReference type="ChEBI" id="CHEBI:30616"/>
        <dbReference type="ChEBI" id="CHEBI:33019"/>
        <dbReference type="ChEBI" id="CHEBI:37563"/>
        <dbReference type="ChEBI" id="CHEBI:83071"/>
        <dbReference type="ChEBI" id="CHEBI:195187"/>
    </reaction>
</comment>
<evidence type="ECO:0000256" key="11">
    <source>
        <dbReference type="HAMAP-Rule" id="MF_01262"/>
    </source>
</evidence>
<keyword evidence="15" id="KW-1185">Reference proteome</keyword>
<dbReference type="GO" id="GO:0005524">
    <property type="term" value="F:ATP binding"/>
    <property type="evidence" value="ECO:0007669"/>
    <property type="project" value="UniProtKB-UniRule"/>
</dbReference>
<dbReference type="Pfam" id="PF12627">
    <property type="entry name" value="PolyA_pol_RNAbd"/>
    <property type="match status" value="1"/>
</dbReference>
<protein>
    <recommendedName>
        <fullName evidence="11">CCA-adding enzyme</fullName>
        <ecNumber evidence="11">2.7.7.72</ecNumber>
    </recommendedName>
    <alternativeName>
        <fullName evidence="11">CCA tRNA nucleotidyltransferase</fullName>
    </alternativeName>
    <alternativeName>
        <fullName evidence="11">tRNA CCA-pyrophosphorylase</fullName>
    </alternativeName>
    <alternativeName>
        <fullName evidence="11">tRNA adenylyl-/cytidylyl- transferase</fullName>
    </alternativeName>
    <alternativeName>
        <fullName evidence="11">tRNA nucleotidyltransferase</fullName>
    </alternativeName>
    <alternativeName>
        <fullName evidence="11">tRNA-NT</fullName>
    </alternativeName>
</protein>
<feature type="binding site" evidence="11">
    <location>
        <position position="91"/>
    </location>
    <ligand>
        <name>CTP</name>
        <dbReference type="ChEBI" id="CHEBI:37563"/>
    </ligand>
</feature>
<evidence type="ECO:0000256" key="6">
    <source>
        <dbReference type="ARBA" id="ARBA00022741"/>
    </source>
</evidence>
<comment type="cofactor">
    <cofactor evidence="1 11">
        <name>Mg(2+)</name>
        <dbReference type="ChEBI" id="CHEBI:18420"/>
    </cofactor>
</comment>
<evidence type="ECO:0000256" key="5">
    <source>
        <dbReference type="ARBA" id="ARBA00022723"/>
    </source>
</evidence>
<evidence type="ECO:0000256" key="10">
    <source>
        <dbReference type="ARBA" id="ARBA00022884"/>
    </source>
</evidence>
<keyword evidence="6 11" id="KW-0547">Nucleotide-binding</keyword>
<dbReference type="GO" id="GO:0016787">
    <property type="term" value="F:hydrolase activity"/>
    <property type="evidence" value="ECO:0007669"/>
    <property type="project" value="UniProtKB-KW"/>
</dbReference>
<keyword evidence="10 11" id="KW-0694">RNA-binding</keyword>
<evidence type="ECO:0000256" key="9">
    <source>
        <dbReference type="ARBA" id="ARBA00022842"/>
    </source>
</evidence>
<dbReference type="GO" id="GO:0042245">
    <property type="term" value="P:RNA repair"/>
    <property type="evidence" value="ECO:0007669"/>
    <property type="project" value="UniProtKB-KW"/>
</dbReference>
<evidence type="ECO:0000313" key="14">
    <source>
        <dbReference type="EMBL" id="MBB4013354.1"/>
    </source>
</evidence>
<evidence type="ECO:0000313" key="15">
    <source>
        <dbReference type="Proteomes" id="UP000561045"/>
    </source>
</evidence>
<feature type="binding site" evidence="11">
    <location>
        <position position="91"/>
    </location>
    <ligand>
        <name>ATP</name>
        <dbReference type="ChEBI" id="CHEBI:30616"/>
    </ligand>
</feature>
<name>A0A840BLM0_9RHOO</name>
<dbReference type="HAMAP" id="MF_01262">
    <property type="entry name" value="CCA_bact_type2"/>
    <property type="match status" value="1"/>
</dbReference>
<evidence type="ECO:0000256" key="3">
    <source>
        <dbReference type="ARBA" id="ARBA00022694"/>
    </source>
</evidence>
<feature type="binding site" evidence="11">
    <location>
        <position position="21"/>
    </location>
    <ligand>
        <name>Mg(2+)</name>
        <dbReference type="ChEBI" id="CHEBI:18420"/>
    </ligand>
</feature>
<dbReference type="GO" id="GO:0001680">
    <property type="term" value="P:tRNA 3'-terminal CCA addition"/>
    <property type="evidence" value="ECO:0007669"/>
    <property type="project" value="UniProtKB-UniRule"/>
</dbReference>
<comment type="caution">
    <text evidence="14">The sequence shown here is derived from an EMBL/GenBank/DDBJ whole genome shotgun (WGS) entry which is preliminary data.</text>
</comment>
<feature type="binding site" evidence="11">
    <location>
        <position position="140"/>
    </location>
    <ligand>
        <name>ATP</name>
        <dbReference type="ChEBI" id="CHEBI:30616"/>
    </ligand>
</feature>
<dbReference type="RefSeq" id="WP_183635237.1">
    <property type="nucleotide sequence ID" value="NZ_BAABLE010000005.1"/>
</dbReference>
<feature type="binding site" evidence="11">
    <location>
        <position position="140"/>
    </location>
    <ligand>
        <name>CTP</name>
        <dbReference type="ChEBI" id="CHEBI:37563"/>
    </ligand>
</feature>
<dbReference type="AlphaFoldDB" id="A0A840BLM0"/>
<dbReference type="SUPFAM" id="SSF81301">
    <property type="entry name" value="Nucleotidyltransferase"/>
    <property type="match status" value="1"/>
</dbReference>
<evidence type="ECO:0000256" key="8">
    <source>
        <dbReference type="ARBA" id="ARBA00022840"/>
    </source>
</evidence>
<keyword evidence="8 11" id="KW-0067">ATP-binding</keyword>
<proteinExistence type="inferred from homology"/>
<dbReference type="InterPro" id="IPR002646">
    <property type="entry name" value="PolA_pol_head_dom"/>
</dbReference>
<dbReference type="InterPro" id="IPR032828">
    <property type="entry name" value="PolyA_RNA-bd"/>
</dbReference>
<dbReference type="GO" id="GO:0004810">
    <property type="term" value="F:CCA tRNA nucleotidyltransferase activity"/>
    <property type="evidence" value="ECO:0007669"/>
    <property type="project" value="UniProtKB-UniRule"/>
</dbReference>
<comment type="function">
    <text evidence="11">Catalyzes the addition and repair of the essential 3'-terminal CCA sequence in tRNAs without using a nucleic acid template. Adds these three nucleotides in the order of C, C, and A to the tRNA nucleotide-73, using CTP and ATP as substrates and producing inorganic pyrophosphate. tRNA 3'-terminal CCA addition is required both for tRNA processing and repair. Also involved in tRNA surveillance by mediating tandem CCA addition to generate a CCACCA at the 3' terminus of unstable tRNAs. While stable tRNAs receive only 3'-terminal CCA, unstable tRNAs are marked with CCACCA and rapidly degraded.</text>
</comment>
<evidence type="ECO:0000256" key="7">
    <source>
        <dbReference type="ARBA" id="ARBA00022800"/>
    </source>
</evidence>
<feature type="binding site" evidence="11">
    <location>
        <position position="8"/>
    </location>
    <ligand>
        <name>ATP</name>
        <dbReference type="ChEBI" id="CHEBI:30616"/>
    </ligand>
</feature>
<keyword evidence="2 11" id="KW-0808">Transferase</keyword>
<keyword evidence="14" id="KW-0378">Hydrolase</keyword>
<feature type="binding site" evidence="11">
    <location>
        <position position="11"/>
    </location>
    <ligand>
        <name>CTP</name>
        <dbReference type="ChEBI" id="CHEBI:37563"/>
    </ligand>
</feature>
<reference evidence="14 15" key="1">
    <citation type="submission" date="2020-08" db="EMBL/GenBank/DDBJ databases">
        <title>Genomic Encyclopedia of Type Strains, Phase IV (KMG-IV): sequencing the most valuable type-strain genomes for metagenomic binning, comparative biology and taxonomic classification.</title>
        <authorList>
            <person name="Goeker M."/>
        </authorList>
    </citation>
    <scope>NUCLEOTIDE SEQUENCE [LARGE SCALE GENOMIC DNA]</scope>
    <source>
        <strain evidence="14 15">DSM 106739</strain>
    </source>
</reference>
<evidence type="ECO:0000256" key="2">
    <source>
        <dbReference type="ARBA" id="ARBA00022679"/>
    </source>
</evidence>
<comment type="similarity">
    <text evidence="11">Belongs to the tRNA nucleotidyltransferase/poly(A) polymerase family. Bacterial CCA-adding enzyme type 2 subfamily.</text>
</comment>
<feature type="binding site" evidence="11">
    <location>
        <position position="23"/>
    </location>
    <ligand>
        <name>Mg(2+)</name>
        <dbReference type="ChEBI" id="CHEBI:18420"/>
    </ligand>
</feature>